<dbReference type="Pfam" id="PF08366">
    <property type="entry name" value="LLGL"/>
    <property type="match status" value="1"/>
</dbReference>
<feature type="compositionally biased region" description="Basic and acidic residues" evidence="11">
    <location>
        <begin position="961"/>
        <end position="970"/>
    </location>
</feature>
<dbReference type="GO" id="GO:0006887">
    <property type="term" value="P:exocytosis"/>
    <property type="evidence" value="ECO:0007669"/>
    <property type="project" value="UniProtKB-KW"/>
</dbReference>
<dbReference type="Proteomes" id="UP001165289">
    <property type="component" value="Unassembled WGS sequence"/>
</dbReference>
<dbReference type="InterPro" id="IPR001680">
    <property type="entry name" value="WD40_rpt"/>
</dbReference>
<dbReference type="InterPro" id="IPR013577">
    <property type="entry name" value="LLGL2"/>
</dbReference>
<dbReference type="Gene3D" id="2.130.10.10">
    <property type="entry name" value="YVTN repeat-like/Quinoprotein amine dehydrogenase"/>
    <property type="match status" value="2"/>
</dbReference>
<reference evidence="15" key="2">
    <citation type="submission" date="2022-02" db="EMBL/GenBank/DDBJ databases">
        <authorList>
            <person name="Santini S."/>
            <person name="Jourda C."/>
            <person name="Belahbib H."/>
            <person name="Rocher C."/>
            <person name="Selva M."/>
            <person name="Borchiellini C."/>
            <person name="Renard E."/>
        </authorList>
    </citation>
    <scope>NUCLEOTIDE SEQUENCE</scope>
    <source>
        <strain evidence="15">SPO-2</strain>
    </source>
</reference>
<sequence>MTHFRRGTKRFGEKRTASEIVPHPKASAQQGSKNYFDFMITCKHGFPYKPSAICFDEESGLVALGTENGELRIYGRPGVEFRAAYESKIAIKLIFPLEGLYQFLTICADNSLFLWTLGQNGEKLHFQKILIVMDEVEKDFTVCSLNSTSSLFYMGSENGNVYLLDLKTLQLSSDVIYWNNATALIHSYARVHPGQVVAIEINPQDSTKVLIGFEKGAITLWNQMRNSPIKSFPGKIEEMKPLTSLSWHPDGYKFTSAHRDGTYIIWSVSLNQPEEPPFRPYGGDEECMGINKIIWLNPESQSLRIFSGGLPASFADKHTLSVMRGVENSCLEFSSRVVDFIPILDPSDKTGEMLMVLLEEELVCLDLKAENLNIIPKPYLHSIHASPLSKIAIYEGCSPLLVERLRAAQKVSKYALEISDISWPANGGCVREEVPLTRTILISGHEDGSVKFWDCSTQGMDHIYTLHTKDYFCNLDEESTSEEKDTFWPPFKRVGEFDPHTSDHRLIIRSIQFDPQSSTLVVGGEAGQVVILELVDQERLYEISNALCVVGQSPNTGTGRRLQGDQKLEIPTSSLQFSPGLQPIMVLLCHPAKPVTNIAFKDEWGIVAAGLMVGFAVVNYRTNTIVMTRSLNTNQEARQGKFQTVRRSMRSSWRRVSGRGPQIQVNIDVKHDRNQNTTINELVLAETLLQSNQPQPSLWVCTSSAMIIRYSIDVPAPQQMFSMPTMLNATQKQISLLHNAPVVGVILLDRTYNPLAQTHEIGNLHFPEPNLNSPTYAVIITEEQIKLISLPNLKNRNKYKFTEEAVGQRISKFSYIRVKVQESAKSRIQWSSGLLVLTQRGNLYAFTLPDLRLRRHATLLAANDIRGIESSTFTKTGEIFHLASSSELQRCRTCLHNQQYYLRQDPSLTPYDGSTGLDYIKRRMRRMNLEIPFEDSMKMEDDVDQVYDLPNSRPVVPEPVKINDSEKHVSSSDSSGSSDDDSGDDDAEPVMLSNPMAHSKLSDMIEESRKQTDHAKAFYKDIQNKTNQSISS</sequence>
<feature type="domain" description="Lethal giant larvae (Lgl)-like C-terminal" evidence="13">
    <location>
        <begin position="659"/>
        <end position="899"/>
    </location>
</feature>
<evidence type="ECO:0000256" key="3">
    <source>
        <dbReference type="ARBA" id="ARBA00008070"/>
    </source>
</evidence>
<evidence type="ECO:0000313" key="16">
    <source>
        <dbReference type="Proteomes" id="UP001165289"/>
    </source>
</evidence>
<keyword evidence="5" id="KW-0963">Cytoplasm</keyword>
<dbReference type="Pfam" id="PF08596">
    <property type="entry name" value="Lgl_C"/>
    <property type="match status" value="1"/>
</dbReference>
<evidence type="ECO:0000259" key="12">
    <source>
        <dbReference type="Pfam" id="PF08366"/>
    </source>
</evidence>
<keyword evidence="8" id="KW-0677">Repeat</keyword>
<feature type="compositionally biased region" description="Acidic residues" evidence="11">
    <location>
        <begin position="978"/>
        <end position="988"/>
    </location>
</feature>
<dbReference type="Pfam" id="PF00400">
    <property type="entry name" value="WD40"/>
    <property type="match status" value="2"/>
</dbReference>
<dbReference type="OrthoDB" id="19944at2759"/>
<dbReference type="PROSITE" id="PS50082">
    <property type="entry name" value="WD_REPEATS_2"/>
    <property type="match status" value="1"/>
</dbReference>
<dbReference type="AlphaFoldDB" id="A0A2P1GIW1"/>
<dbReference type="InterPro" id="IPR036322">
    <property type="entry name" value="WD40_repeat_dom_sf"/>
</dbReference>
<organism evidence="14">
    <name type="scientific">Oopsacas minuta</name>
    <dbReference type="NCBI Taxonomy" id="111878"/>
    <lineage>
        <taxon>Eukaryota</taxon>
        <taxon>Metazoa</taxon>
        <taxon>Porifera</taxon>
        <taxon>Hexactinellida</taxon>
        <taxon>Hexasterophora</taxon>
        <taxon>Lyssacinosida</taxon>
        <taxon>Leucopsacidae</taxon>
        <taxon>Oopsacas</taxon>
    </lineage>
</organism>
<dbReference type="InterPro" id="IPR015943">
    <property type="entry name" value="WD40/YVTN_repeat-like_dom_sf"/>
</dbReference>
<protein>
    <submittedName>
        <fullName evidence="14">Lgl</fullName>
    </submittedName>
</protein>
<evidence type="ECO:0000256" key="1">
    <source>
        <dbReference type="ARBA" id="ARBA00004308"/>
    </source>
</evidence>
<evidence type="ECO:0000256" key="4">
    <source>
        <dbReference type="ARBA" id="ARBA00022483"/>
    </source>
</evidence>
<evidence type="ECO:0000313" key="15">
    <source>
        <dbReference type="EMBL" id="KAI6653542.1"/>
    </source>
</evidence>
<evidence type="ECO:0000313" key="14">
    <source>
        <dbReference type="EMBL" id="AVM85909.1"/>
    </source>
</evidence>
<dbReference type="PANTHER" id="PTHR10241:SF29">
    <property type="entry name" value="LETHAL(2) GIANT LARVAE PROTEIN"/>
    <property type="match status" value="1"/>
</dbReference>
<dbReference type="GO" id="GO:0005886">
    <property type="term" value="C:plasma membrane"/>
    <property type="evidence" value="ECO:0007669"/>
    <property type="project" value="TreeGrafter"/>
</dbReference>
<dbReference type="GO" id="GO:0045159">
    <property type="term" value="F:myosin II binding"/>
    <property type="evidence" value="ECO:0007669"/>
    <property type="project" value="TreeGrafter"/>
</dbReference>
<dbReference type="PRINTS" id="PR00962">
    <property type="entry name" value="LETHAL2GIANT"/>
</dbReference>
<proteinExistence type="evidence at transcript level"/>
<gene>
    <name evidence="15" type="ORF">LOD99_3437</name>
</gene>
<feature type="compositionally biased region" description="Basic and acidic residues" evidence="11">
    <location>
        <begin position="1000"/>
        <end position="1023"/>
    </location>
</feature>
<name>A0A2P1GIW1_9METZ</name>
<dbReference type="InterPro" id="IPR013905">
    <property type="entry name" value="Lgl_C_dom"/>
</dbReference>
<accession>A0A2P1GIW1</accession>
<keyword evidence="6" id="KW-0597">Phosphoprotein</keyword>
<dbReference type="EMBL" id="MF959464">
    <property type="protein sequence ID" value="AVM85909.1"/>
    <property type="molecule type" value="mRNA"/>
</dbReference>
<dbReference type="GO" id="GO:0008593">
    <property type="term" value="P:regulation of Notch signaling pathway"/>
    <property type="evidence" value="ECO:0007669"/>
    <property type="project" value="TreeGrafter"/>
</dbReference>
<dbReference type="GO" id="GO:0030864">
    <property type="term" value="C:cortical actin cytoskeleton"/>
    <property type="evidence" value="ECO:0007669"/>
    <property type="project" value="TreeGrafter"/>
</dbReference>
<comment type="subcellular location">
    <subcellularLocation>
        <location evidence="2">Cytoplasm</location>
    </subcellularLocation>
    <subcellularLocation>
        <location evidence="1">Endomembrane system</location>
    </subcellularLocation>
</comment>
<keyword evidence="9" id="KW-0472">Membrane</keyword>
<evidence type="ECO:0000256" key="2">
    <source>
        <dbReference type="ARBA" id="ARBA00004496"/>
    </source>
</evidence>
<dbReference type="SUPFAM" id="SSF50978">
    <property type="entry name" value="WD40 repeat-like"/>
    <property type="match status" value="2"/>
</dbReference>
<feature type="repeat" description="WD" evidence="10">
    <location>
        <begin position="242"/>
        <end position="269"/>
    </location>
</feature>
<evidence type="ECO:0000259" key="13">
    <source>
        <dbReference type="Pfam" id="PF08596"/>
    </source>
</evidence>
<evidence type="ECO:0000256" key="7">
    <source>
        <dbReference type="ARBA" id="ARBA00022574"/>
    </source>
</evidence>
<evidence type="ECO:0000256" key="11">
    <source>
        <dbReference type="SAM" id="MobiDB-lite"/>
    </source>
</evidence>
<dbReference type="GO" id="GO:0005096">
    <property type="term" value="F:GTPase activator activity"/>
    <property type="evidence" value="ECO:0007669"/>
    <property type="project" value="TreeGrafter"/>
</dbReference>
<dbReference type="InterPro" id="IPR000664">
    <property type="entry name" value="Lethal2_giant"/>
</dbReference>
<dbReference type="GO" id="GO:0006893">
    <property type="term" value="P:Golgi to plasma membrane transport"/>
    <property type="evidence" value="ECO:0007669"/>
    <property type="project" value="TreeGrafter"/>
</dbReference>
<dbReference type="GO" id="GO:0012505">
    <property type="term" value="C:endomembrane system"/>
    <property type="evidence" value="ECO:0007669"/>
    <property type="project" value="UniProtKB-SubCell"/>
</dbReference>
<dbReference type="GO" id="GO:0030866">
    <property type="term" value="P:cortical actin cytoskeleton organization"/>
    <property type="evidence" value="ECO:0007669"/>
    <property type="project" value="TreeGrafter"/>
</dbReference>
<dbReference type="GO" id="GO:0032878">
    <property type="term" value="P:regulation of establishment or maintenance of cell polarity"/>
    <property type="evidence" value="ECO:0007669"/>
    <property type="project" value="TreeGrafter"/>
</dbReference>
<evidence type="ECO:0000256" key="9">
    <source>
        <dbReference type="ARBA" id="ARBA00023136"/>
    </source>
</evidence>
<dbReference type="GO" id="GO:0051294">
    <property type="term" value="P:establishment of spindle orientation"/>
    <property type="evidence" value="ECO:0007669"/>
    <property type="project" value="TreeGrafter"/>
</dbReference>
<reference evidence="14" key="1">
    <citation type="submission" date="2017-09" db="EMBL/GenBank/DDBJ databases">
        <title>New genomic data challenges the traditional vision of epithelium evolution in sponges and ctenophores.</title>
        <authorList>
            <person name="Belahbib H."/>
            <person name="Renard E."/>
            <person name="Santini S."/>
            <person name="Jourda C."/>
            <person name="Claverie J.-M."/>
            <person name="Borchiellini C."/>
            <person name="Le Bivic A."/>
        </authorList>
    </citation>
    <scope>NUCLEOTIDE SEQUENCE</scope>
    <source>
        <strain evidence="14">ID16</strain>
    </source>
</reference>
<reference evidence="15 16" key="3">
    <citation type="journal article" date="2023" name="BMC Biol.">
        <title>The compact genome of the sponge Oopsacas minuta (Hexactinellida) is lacking key metazoan core genes.</title>
        <authorList>
            <person name="Santini S."/>
            <person name="Schenkelaars Q."/>
            <person name="Jourda C."/>
            <person name="Duchesne M."/>
            <person name="Belahbib H."/>
            <person name="Rocher C."/>
            <person name="Selva M."/>
            <person name="Riesgo A."/>
            <person name="Vervoort M."/>
            <person name="Leys S.P."/>
            <person name="Kodjabachian L."/>
            <person name="Le Bivic A."/>
            <person name="Borchiellini C."/>
            <person name="Claverie J.M."/>
            <person name="Renard E."/>
        </authorList>
    </citation>
    <scope>NUCLEOTIDE SEQUENCE [LARGE SCALE GENOMIC DNA]</scope>
    <source>
        <strain evidence="15">SPO-2</strain>
    </source>
</reference>
<comment type="similarity">
    <text evidence="3">Belongs to the WD repeat L(2)GL family.</text>
</comment>
<keyword evidence="4" id="KW-0268">Exocytosis</keyword>
<evidence type="ECO:0000256" key="5">
    <source>
        <dbReference type="ARBA" id="ARBA00022490"/>
    </source>
</evidence>
<dbReference type="PANTHER" id="PTHR10241">
    <property type="entry name" value="LETHAL 2 GIANT LARVAE PROTEIN"/>
    <property type="match status" value="1"/>
</dbReference>
<evidence type="ECO:0000256" key="8">
    <source>
        <dbReference type="ARBA" id="ARBA00022737"/>
    </source>
</evidence>
<keyword evidence="7 10" id="KW-0853">WD repeat</keyword>
<keyword evidence="16" id="KW-1185">Reference proteome</keyword>
<dbReference type="GO" id="GO:0019905">
    <property type="term" value="F:syntaxin binding"/>
    <property type="evidence" value="ECO:0007669"/>
    <property type="project" value="TreeGrafter"/>
</dbReference>
<evidence type="ECO:0000256" key="10">
    <source>
        <dbReference type="PROSITE-ProRule" id="PRU00221"/>
    </source>
</evidence>
<feature type="domain" description="Lethal giant larvae homologue 2" evidence="12">
    <location>
        <begin position="280"/>
        <end position="371"/>
    </location>
</feature>
<dbReference type="SMART" id="SM00320">
    <property type="entry name" value="WD40"/>
    <property type="match status" value="5"/>
</dbReference>
<feature type="region of interest" description="Disordered" evidence="11">
    <location>
        <begin position="948"/>
        <end position="1032"/>
    </location>
</feature>
<evidence type="ECO:0000256" key="6">
    <source>
        <dbReference type="ARBA" id="ARBA00022553"/>
    </source>
</evidence>
<dbReference type="EMBL" id="JAKMXF010000266">
    <property type="protein sequence ID" value="KAI6653542.1"/>
    <property type="molecule type" value="Genomic_DNA"/>
</dbReference>